<gene>
    <name evidence="2" type="ORF">F1721_31320</name>
</gene>
<proteinExistence type="predicted"/>
<accession>A0A5M7BHS6</accession>
<sequence>MSQQPKIPDKVAWPVIIAFGLVSLILYLAAPEIFFPAAAVFAVIALVAGGIFLIWFHLRD</sequence>
<dbReference type="RefSeq" id="WP_150070433.1">
    <property type="nucleotide sequence ID" value="NZ_VWPH01000018.1"/>
</dbReference>
<evidence type="ECO:0000313" key="2">
    <source>
        <dbReference type="EMBL" id="KAA5826575.1"/>
    </source>
</evidence>
<dbReference type="AlphaFoldDB" id="A0A5M7BHS6"/>
<feature type="transmembrane region" description="Helical" evidence="1">
    <location>
        <begin position="36"/>
        <end position="58"/>
    </location>
</feature>
<keyword evidence="3" id="KW-1185">Reference proteome</keyword>
<keyword evidence="1" id="KW-0472">Membrane</keyword>
<dbReference type="SMR" id="A0A5M7BHS6"/>
<name>A0A5M7BHS6_SACHI</name>
<keyword evidence="1" id="KW-0812">Transmembrane</keyword>
<evidence type="ECO:0000256" key="1">
    <source>
        <dbReference type="SAM" id="Phobius"/>
    </source>
</evidence>
<feature type="transmembrane region" description="Helical" evidence="1">
    <location>
        <begin position="12"/>
        <end position="30"/>
    </location>
</feature>
<evidence type="ECO:0000313" key="3">
    <source>
        <dbReference type="Proteomes" id="UP000323946"/>
    </source>
</evidence>
<keyword evidence="1" id="KW-1133">Transmembrane helix</keyword>
<protein>
    <submittedName>
        <fullName evidence="2">Uncharacterized protein</fullName>
    </submittedName>
</protein>
<dbReference type="Proteomes" id="UP000323946">
    <property type="component" value="Unassembled WGS sequence"/>
</dbReference>
<reference evidence="2 3" key="1">
    <citation type="submission" date="2019-09" db="EMBL/GenBank/DDBJ databases">
        <title>Draft genome sequence of the thermophilic Saccharopolyspora hirsuta VKM Ac-666T.</title>
        <authorList>
            <person name="Lobastova T.G."/>
            <person name="Fokina V."/>
            <person name="Bragin E.Y."/>
            <person name="Shtratnikova V.Y."/>
            <person name="Starodumova I.P."/>
            <person name="Tarlachkov S.V."/>
            <person name="Donova M.V."/>
        </authorList>
    </citation>
    <scope>NUCLEOTIDE SEQUENCE [LARGE SCALE GENOMIC DNA]</scope>
    <source>
        <strain evidence="2 3">VKM Ac-666</strain>
    </source>
</reference>
<dbReference type="EMBL" id="VWPH01000018">
    <property type="protein sequence ID" value="KAA5826575.1"/>
    <property type="molecule type" value="Genomic_DNA"/>
</dbReference>
<organism evidence="2 3">
    <name type="scientific">Saccharopolyspora hirsuta</name>
    <dbReference type="NCBI Taxonomy" id="1837"/>
    <lineage>
        <taxon>Bacteria</taxon>
        <taxon>Bacillati</taxon>
        <taxon>Actinomycetota</taxon>
        <taxon>Actinomycetes</taxon>
        <taxon>Pseudonocardiales</taxon>
        <taxon>Pseudonocardiaceae</taxon>
        <taxon>Saccharopolyspora</taxon>
    </lineage>
</organism>
<comment type="caution">
    <text evidence="2">The sequence shown here is derived from an EMBL/GenBank/DDBJ whole genome shotgun (WGS) entry which is preliminary data.</text>
</comment>